<gene>
    <name evidence="1" type="ORF">Adt_21468</name>
</gene>
<keyword evidence="2" id="KW-1185">Reference proteome</keyword>
<dbReference type="AlphaFoldDB" id="A0ABD1SZG3"/>
<accession>A0ABD1SZG3</accession>
<name>A0ABD1SZG3_9LAMI</name>
<evidence type="ECO:0000313" key="2">
    <source>
        <dbReference type="Proteomes" id="UP001604336"/>
    </source>
</evidence>
<dbReference type="Proteomes" id="UP001604336">
    <property type="component" value="Unassembled WGS sequence"/>
</dbReference>
<proteinExistence type="predicted"/>
<organism evidence="1 2">
    <name type="scientific">Abeliophyllum distichum</name>
    <dbReference type="NCBI Taxonomy" id="126358"/>
    <lineage>
        <taxon>Eukaryota</taxon>
        <taxon>Viridiplantae</taxon>
        <taxon>Streptophyta</taxon>
        <taxon>Embryophyta</taxon>
        <taxon>Tracheophyta</taxon>
        <taxon>Spermatophyta</taxon>
        <taxon>Magnoliopsida</taxon>
        <taxon>eudicotyledons</taxon>
        <taxon>Gunneridae</taxon>
        <taxon>Pentapetalae</taxon>
        <taxon>asterids</taxon>
        <taxon>lamiids</taxon>
        <taxon>Lamiales</taxon>
        <taxon>Oleaceae</taxon>
        <taxon>Forsythieae</taxon>
        <taxon>Abeliophyllum</taxon>
    </lineage>
</organism>
<comment type="caution">
    <text evidence="1">The sequence shown here is derived from an EMBL/GenBank/DDBJ whole genome shotgun (WGS) entry which is preliminary data.</text>
</comment>
<dbReference type="EMBL" id="JBFOLK010000006">
    <property type="protein sequence ID" value="KAL2505847.1"/>
    <property type="molecule type" value="Genomic_DNA"/>
</dbReference>
<protein>
    <submittedName>
        <fullName evidence="1">Uncharacterized protein</fullName>
    </submittedName>
</protein>
<sequence length="147" mass="16731">MKISFSNVVGLLKLFGFSVGISKFFPTSTRHFLTKELFDDAKLKWWEKFNESNACSKAIQSWINQQIKTKAGTSYSQTDFHAEKRKIMAQLAKYVDPIEFTVLAHKVVSMAKTEPSKGSIDASKVGSDLDFEQDNEDDCYGAYFFEE</sequence>
<evidence type="ECO:0000313" key="1">
    <source>
        <dbReference type="EMBL" id="KAL2505847.1"/>
    </source>
</evidence>
<reference evidence="2" key="1">
    <citation type="submission" date="2024-07" db="EMBL/GenBank/DDBJ databases">
        <title>Two chromosome-level genome assemblies of Korean endemic species Abeliophyllum distichum and Forsythia ovata (Oleaceae).</title>
        <authorList>
            <person name="Jang H."/>
        </authorList>
    </citation>
    <scope>NUCLEOTIDE SEQUENCE [LARGE SCALE GENOMIC DNA]</scope>
</reference>